<protein>
    <submittedName>
        <fullName evidence="2">Uncharacterized protein</fullName>
    </submittedName>
</protein>
<accession>A0A8K0JEK7</accession>
<evidence type="ECO:0000256" key="1">
    <source>
        <dbReference type="SAM" id="MobiDB-lite"/>
    </source>
</evidence>
<evidence type="ECO:0000313" key="2">
    <source>
        <dbReference type="EMBL" id="KAG7527517.1"/>
    </source>
</evidence>
<sequence>MDEDDDTGKASSVMNRPKKTTIRTFVEKLPGEDLMTAMRRMVAASQGQGLANSSRGRQLARALAIPERLVTFHADDRCHNCRAGAPPSHMPENWERWPCMALLEVDGELKSRCFACVVRCEGSCNPKIRPLEDNVRHSPQPPAIPRGSEGLRHTLPIGEVNGEAATPAPASVDSGSVATATPSEIRADAPDATTPANMDAISSQAEADLEQAKVEQAKVEQAKVEQANAGQAKAEQAKAERWAIESQSGKAECDDLIQRLEMMKKWYDQRELDGITDTWSVIGTKAKAQQRYCSNLKRKF</sequence>
<dbReference type="Proteomes" id="UP000812966">
    <property type="component" value="Unassembled WGS sequence"/>
</dbReference>
<comment type="caution">
    <text evidence="2">The sequence shown here is derived from an EMBL/GenBank/DDBJ whole genome shotgun (WGS) entry which is preliminary data.</text>
</comment>
<name>A0A8K0JEK7_9TREE</name>
<reference evidence="2" key="1">
    <citation type="submission" date="2020-04" db="EMBL/GenBank/DDBJ databases">
        <title>Analysis of mating type loci in Filobasidium floriforme.</title>
        <authorList>
            <person name="Nowrousian M."/>
        </authorList>
    </citation>
    <scope>NUCLEOTIDE SEQUENCE</scope>
    <source>
        <strain evidence="2">CBS 6242</strain>
    </source>
</reference>
<keyword evidence="3" id="KW-1185">Reference proteome</keyword>
<gene>
    <name evidence="2" type="ORF">FFLO_06848</name>
</gene>
<organism evidence="2 3">
    <name type="scientific">Filobasidium floriforme</name>
    <dbReference type="NCBI Taxonomy" id="5210"/>
    <lineage>
        <taxon>Eukaryota</taxon>
        <taxon>Fungi</taxon>
        <taxon>Dikarya</taxon>
        <taxon>Basidiomycota</taxon>
        <taxon>Agaricomycotina</taxon>
        <taxon>Tremellomycetes</taxon>
        <taxon>Filobasidiales</taxon>
        <taxon>Filobasidiaceae</taxon>
        <taxon>Filobasidium</taxon>
    </lineage>
</organism>
<proteinExistence type="predicted"/>
<dbReference type="AlphaFoldDB" id="A0A8K0JEK7"/>
<evidence type="ECO:0000313" key="3">
    <source>
        <dbReference type="Proteomes" id="UP000812966"/>
    </source>
</evidence>
<feature type="region of interest" description="Disordered" evidence="1">
    <location>
        <begin position="131"/>
        <end position="154"/>
    </location>
</feature>
<dbReference type="EMBL" id="JABELV010000273">
    <property type="protein sequence ID" value="KAG7527517.1"/>
    <property type="molecule type" value="Genomic_DNA"/>
</dbReference>